<dbReference type="Pfam" id="PF03176">
    <property type="entry name" value="MMPL"/>
    <property type="match status" value="2"/>
</dbReference>
<feature type="transmembrane region" description="Helical" evidence="8">
    <location>
        <begin position="677"/>
        <end position="696"/>
    </location>
</feature>
<accession>A0LV42</accession>
<dbReference type="eggNOG" id="COG2409">
    <property type="taxonomic scope" value="Bacteria"/>
</dbReference>
<feature type="domain" description="SSD" evidence="9">
    <location>
        <begin position="205"/>
        <end position="330"/>
    </location>
</feature>
<feature type="transmembrane region" description="Helical" evidence="8">
    <location>
        <begin position="382"/>
        <end position="399"/>
    </location>
</feature>
<evidence type="ECO:0000313" key="11">
    <source>
        <dbReference type="Proteomes" id="UP000008221"/>
    </source>
</evidence>
<dbReference type="HOGENOM" id="CLU_005108_5_1_11"/>
<feature type="transmembrane region" description="Helical" evidence="8">
    <location>
        <begin position="273"/>
        <end position="297"/>
    </location>
</feature>
<evidence type="ECO:0000256" key="2">
    <source>
        <dbReference type="ARBA" id="ARBA00010157"/>
    </source>
</evidence>
<dbReference type="InterPro" id="IPR004869">
    <property type="entry name" value="MMPL_dom"/>
</dbReference>
<dbReference type="EMBL" id="CP000481">
    <property type="protein sequence ID" value="ABK53302.1"/>
    <property type="molecule type" value="Genomic_DNA"/>
</dbReference>
<proteinExistence type="inferred from homology"/>
<dbReference type="GO" id="GO:0005886">
    <property type="term" value="C:plasma membrane"/>
    <property type="evidence" value="ECO:0007669"/>
    <property type="project" value="UniProtKB-SubCell"/>
</dbReference>
<protein>
    <submittedName>
        <fullName evidence="10">MMPL domain protein</fullName>
    </submittedName>
</protein>
<gene>
    <name evidence="10" type="ordered locus">Acel_1530</name>
</gene>
<feature type="region of interest" description="Disordered" evidence="7">
    <location>
        <begin position="743"/>
        <end position="766"/>
    </location>
</feature>
<dbReference type="STRING" id="351607.Acel_1530"/>
<sequence>MFDRLGRAMYHRRRLVIIIGIVLLALAALWGSDVTKRLSSGGYYDPHSESVQAANAITDVLHLPSSDATVLFTSREPITSPANAAAIVGALHDLPKSVVPSYLSYWNTGQRRLISTDGRSTYVTLELAGTTDAQKASALQVVKQRLAELQTRGISVGYAGAQPLNKEISGQVSRDLKRAEALSLPTTLILLLIIFGSVVSAALPVIVGICGIVGAFAILRFLTIVTHVSIFAQNLVTMLGLGLAIDYALFVVSRFREEMSRTADVETALRRTLATAGRTVAFSGVTVAVSTASLVLFPEDFLRSMGYGGVAVVLLDVLAALTILPAILAVLGRRVDALHVPWFGPHHRARRLAARQSASATPVPSSGGFWYRLARSVMRRPLIYAIPIVVVLAVMALPFRNVTFGGYTAKVLPANAPGRVTSDALARDFPGNETTPMDVVVENFPDQQSLLAYADRLAQVPGTTGAHVAAVRGHNALIEVDYHGDPISSAARHTLAEVRAVQPPAGSRVLVGGLTAFLVDQLHSIGHVLPWMLTVIAVAMAFLLFLAFGSVVLPLKAIVMNTISIAASFGAITWIFQDGHLARLLDFSPLGYLDATDPILLLAVVFGLSMDYEVFLLSRIREEWDVTADNVNPGERNAAAVAVGLQRSGRIITSAALLLIVVIGLFATSRITTLKLLGVGMALAIAVDATVVRALLVPAVMRLLGRVNWWAPAPLERWWQRHAFREAPIAVLAAGEPPMGGEPLAALSDRTSGEEQSRIAENHQLR</sequence>
<keyword evidence="6 8" id="KW-0472">Membrane</keyword>
<evidence type="ECO:0000256" key="7">
    <source>
        <dbReference type="SAM" id="MobiDB-lite"/>
    </source>
</evidence>
<dbReference type="KEGG" id="ace:Acel_1530"/>
<evidence type="ECO:0000256" key="5">
    <source>
        <dbReference type="ARBA" id="ARBA00022989"/>
    </source>
</evidence>
<dbReference type="PANTHER" id="PTHR33406:SF11">
    <property type="entry name" value="MEMBRANE PROTEIN SCO6666-RELATED"/>
    <property type="match status" value="1"/>
</dbReference>
<evidence type="ECO:0000256" key="1">
    <source>
        <dbReference type="ARBA" id="ARBA00004651"/>
    </source>
</evidence>
<feature type="transmembrane region" description="Helical" evidence="8">
    <location>
        <begin position="231"/>
        <end position="252"/>
    </location>
</feature>
<name>A0LV42_ACIC1</name>
<dbReference type="AlphaFoldDB" id="A0LV42"/>
<feature type="transmembrane region" description="Helical" evidence="8">
    <location>
        <begin position="528"/>
        <end position="551"/>
    </location>
</feature>
<comment type="similarity">
    <text evidence="2">Belongs to the resistance-nodulation-cell division (RND) (TC 2.A.6) family. MmpL subfamily.</text>
</comment>
<feature type="transmembrane region" description="Helical" evidence="8">
    <location>
        <begin position="181"/>
        <end position="199"/>
    </location>
</feature>
<dbReference type="InterPro" id="IPR050545">
    <property type="entry name" value="Mycobact_MmpL"/>
</dbReference>
<dbReference type="InterPro" id="IPR000731">
    <property type="entry name" value="SSD"/>
</dbReference>
<dbReference type="PANTHER" id="PTHR33406">
    <property type="entry name" value="MEMBRANE PROTEIN MJ1562-RELATED"/>
    <property type="match status" value="1"/>
</dbReference>
<dbReference type="SUPFAM" id="SSF82866">
    <property type="entry name" value="Multidrug efflux transporter AcrB transmembrane domain"/>
    <property type="match status" value="2"/>
</dbReference>
<evidence type="ECO:0000256" key="3">
    <source>
        <dbReference type="ARBA" id="ARBA00022475"/>
    </source>
</evidence>
<dbReference type="Gene3D" id="1.20.1640.10">
    <property type="entry name" value="Multidrug efflux transporter AcrB transmembrane domain"/>
    <property type="match status" value="2"/>
</dbReference>
<feature type="compositionally biased region" description="Basic and acidic residues" evidence="7">
    <location>
        <begin position="751"/>
        <end position="766"/>
    </location>
</feature>
<dbReference type="InParanoid" id="A0LV42"/>
<comment type="subcellular location">
    <subcellularLocation>
        <location evidence="1">Cell membrane</location>
        <topology evidence="1">Multi-pass membrane protein</topology>
    </subcellularLocation>
</comment>
<keyword evidence="3" id="KW-1003">Cell membrane</keyword>
<evidence type="ECO:0000256" key="4">
    <source>
        <dbReference type="ARBA" id="ARBA00022692"/>
    </source>
</evidence>
<keyword evidence="11" id="KW-1185">Reference proteome</keyword>
<keyword evidence="4 8" id="KW-0812">Transmembrane</keyword>
<keyword evidence="5 8" id="KW-1133">Transmembrane helix</keyword>
<feature type="transmembrane region" description="Helical" evidence="8">
    <location>
        <begin position="599"/>
        <end position="617"/>
    </location>
</feature>
<reference evidence="10 11" key="1">
    <citation type="journal article" date="2009" name="Genome Res.">
        <title>Complete genome of the cellulolytic thermophile Acidothermus cellulolyticus 11B provides insights into its ecophysiological and evolutionary adaptations.</title>
        <authorList>
            <person name="Barabote R.D."/>
            <person name="Xie G."/>
            <person name="Leu D.H."/>
            <person name="Normand P."/>
            <person name="Necsulea A."/>
            <person name="Daubin V."/>
            <person name="Medigue C."/>
            <person name="Adney W.S."/>
            <person name="Xu X.C."/>
            <person name="Lapidus A."/>
            <person name="Parales R.E."/>
            <person name="Detter C."/>
            <person name="Pujic P."/>
            <person name="Bruce D."/>
            <person name="Lavire C."/>
            <person name="Challacombe J.F."/>
            <person name="Brettin T.S."/>
            <person name="Berry A.M."/>
        </authorList>
    </citation>
    <scope>NUCLEOTIDE SEQUENCE [LARGE SCALE GENOMIC DNA]</scope>
    <source>
        <strain evidence="11">ATCC 43068 / DSM 8971 / 11B</strain>
    </source>
</reference>
<dbReference type="Proteomes" id="UP000008221">
    <property type="component" value="Chromosome"/>
</dbReference>
<feature type="transmembrane region" description="Helical" evidence="8">
    <location>
        <begin position="558"/>
        <end position="576"/>
    </location>
</feature>
<feature type="transmembrane region" description="Helical" evidence="8">
    <location>
        <begin position="651"/>
        <end position="671"/>
    </location>
</feature>
<dbReference type="PROSITE" id="PS50156">
    <property type="entry name" value="SSD"/>
    <property type="match status" value="1"/>
</dbReference>
<evidence type="ECO:0000259" key="9">
    <source>
        <dbReference type="PROSITE" id="PS50156"/>
    </source>
</evidence>
<evidence type="ECO:0000256" key="8">
    <source>
        <dbReference type="SAM" id="Phobius"/>
    </source>
</evidence>
<evidence type="ECO:0000313" key="10">
    <source>
        <dbReference type="EMBL" id="ABK53302.1"/>
    </source>
</evidence>
<feature type="transmembrane region" description="Helical" evidence="8">
    <location>
        <begin position="309"/>
        <end position="331"/>
    </location>
</feature>
<organism evidence="10 11">
    <name type="scientific">Acidothermus cellulolyticus (strain ATCC 43068 / DSM 8971 / 11B)</name>
    <dbReference type="NCBI Taxonomy" id="351607"/>
    <lineage>
        <taxon>Bacteria</taxon>
        <taxon>Bacillati</taxon>
        <taxon>Actinomycetota</taxon>
        <taxon>Actinomycetes</taxon>
        <taxon>Acidothermales</taxon>
        <taxon>Acidothermaceae</taxon>
        <taxon>Acidothermus</taxon>
    </lineage>
</organism>
<evidence type="ECO:0000256" key="6">
    <source>
        <dbReference type="ARBA" id="ARBA00023136"/>
    </source>
</evidence>